<dbReference type="OrthoDB" id="6867997at2"/>
<dbReference type="RefSeq" id="WP_082432743.1">
    <property type="nucleotide sequence ID" value="NZ_FMUN01000004.1"/>
</dbReference>
<evidence type="ECO:0000256" key="1">
    <source>
        <dbReference type="ARBA" id="ARBA00022722"/>
    </source>
</evidence>
<evidence type="ECO:0000313" key="6">
    <source>
        <dbReference type="EMBL" id="SCY27869.1"/>
    </source>
</evidence>
<dbReference type="SMART" id="SM00318">
    <property type="entry name" value="SNc"/>
    <property type="match status" value="1"/>
</dbReference>
<feature type="compositionally biased region" description="Basic and acidic residues" evidence="4">
    <location>
        <begin position="186"/>
        <end position="196"/>
    </location>
</feature>
<dbReference type="SUPFAM" id="SSF50199">
    <property type="entry name" value="Staphylococcal nuclease"/>
    <property type="match status" value="1"/>
</dbReference>
<evidence type="ECO:0000313" key="7">
    <source>
        <dbReference type="Proteomes" id="UP000183104"/>
    </source>
</evidence>
<feature type="domain" description="TNase-like" evidence="5">
    <location>
        <begin position="48"/>
        <end position="165"/>
    </location>
</feature>
<dbReference type="PANTHER" id="PTHR12302">
    <property type="entry name" value="EBNA2 BINDING PROTEIN P100"/>
    <property type="match status" value="1"/>
</dbReference>
<dbReference type="GO" id="GO:0016787">
    <property type="term" value="F:hydrolase activity"/>
    <property type="evidence" value="ECO:0007669"/>
    <property type="project" value="UniProtKB-KW"/>
</dbReference>
<accession>A0A1G5ELK4</accession>
<feature type="region of interest" description="Disordered" evidence="4">
    <location>
        <begin position="163"/>
        <end position="228"/>
    </location>
</feature>
<protein>
    <submittedName>
        <fullName evidence="6">Endonuclease YncB, thermonuclease family</fullName>
    </submittedName>
</protein>
<dbReference type="PANTHER" id="PTHR12302:SF3">
    <property type="entry name" value="SERINE_THREONINE-PROTEIN KINASE 31"/>
    <property type="match status" value="1"/>
</dbReference>
<dbReference type="InterPro" id="IPR008613">
    <property type="entry name" value="Excalibur_Ca-bd_domain"/>
</dbReference>
<dbReference type="Pfam" id="PF00565">
    <property type="entry name" value="SNase"/>
    <property type="match status" value="1"/>
</dbReference>
<feature type="compositionally biased region" description="Basic and acidic residues" evidence="4">
    <location>
        <begin position="204"/>
        <end position="217"/>
    </location>
</feature>
<dbReference type="Gene3D" id="2.40.50.90">
    <property type="match status" value="1"/>
</dbReference>
<dbReference type="GO" id="GO:0004519">
    <property type="term" value="F:endonuclease activity"/>
    <property type="evidence" value="ECO:0007669"/>
    <property type="project" value="UniProtKB-KW"/>
</dbReference>
<dbReference type="InterPro" id="IPR016071">
    <property type="entry name" value="Staphylococal_nuclease_OB-fold"/>
</dbReference>
<sequence>MPTLSWKRIRRPARRTEEVTESQPQRAPNYIVGFLLIVGCLLTGSASADFEAEVTHVRDGDTIELGERVVRLGGIDTPESGQPHGDEAGQAVRRLVLGETVRIETDGRGSHGRLIGRVYHQGRDINAWLVQQGHAWAYDHYLEPGSRLPDLEAEAREEGRGLWAASNPVPPWQWRNGASRGSSSGSRDRDCSDFDTQRAAQEFYESHKPGDPHRLDGDGDGVVCEGLP</sequence>
<organism evidence="6 7">
    <name type="scientific">Thiohalorhabdus denitrificans</name>
    <dbReference type="NCBI Taxonomy" id="381306"/>
    <lineage>
        <taxon>Bacteria</taxon>
        <taxon>Pseudomonadati</taxon>
        <taxon>Pseudomonadota</taxon>
        <taxon>Gammaproteobacteria</taxon>
        <taxon>Thiohalorhabdales</taxon>
        <taxon>Thiohalorhabdaceae</taxon>
        <taxon>Thiohalorhabdus</taxon>
    </lineage>
</organism>
<dbReference type="PROSITE" id="PS50830">
    <property type="entry name" value="TNASE_3"/>
    <property type="match status" value="1"/>
</dbReference>
<evidence type="ECO:0000256" key="2">
    <source>
        <dbReference type="ARBA" id="ARBA00022759"/>
    </source>
</evidence>
<keyword evidence="1" id="KW-0540">Nuclease</keyword>
<gene>
    <name evidence="6" type="ORF">SAMN05661077_1685</name>
</gene>
<reference evidence="7" key="1">
    <citation type="submission" date="2016-10" db="EMBL/GenBank/DDBJ databases">
        <authorList>
            <person name="Varghese N."/>
        </authorList>
    </citation>
    <scope>NUCLEOTIDE SEQUENCE [LARGE SCALE GENOMIC DNA]</scope>
    <source>
        <strain evidence="7">HL 19</strain>
    </source>
</reference>
<keyword evidence="2 6" id="KW-0255">Endonuclease</keyword>
<dbReference type="EMBL" id="FMUN01000004">
    <property type="protein sequence ID" value="SCY27869.1"/>
    <property type="molecule type" value="Genomic_DNA"/>
</dbReference>
<evidence type="ECO:0000259" key="5">
    <source>
        <dbReference type="PROSITE" id="PS50830"/>
    </source>
</evidence>
<keyword evidence="7" id="KW-1185">Reference proteome</keyword>
<dbReference type="SMART" id="SM00894">
    <property type="entry name" value="Excalibur"/>
    <property type="match status" value="1"/>
</dbReference>
<dbReference type="AlphaFoldDB" id="A0A1G5ELK4"/>
<keyword evidence="3" id="KW-0378">Hydrolase</keyword>
<evidence type="ECO:0000256" key="3">
    <source>
        <dbReference type="ARBA" id="ARBA00022801"/>
    </source>
</evidence>
<name>A0A1G5ELK4_9GAMM</name>
<dbReference type="Pfam" id="PF05901">
    <property type="entry name" value="Excalibur"/>
    <property type="match status" value="1"/>
</dbReference>
<dbReference type="InterPro" id="IPR035437">
    <property type="entry name" value="SNase_OB-fold_sf"/>
</dbReference>
<evidence type="ECO:0000256" key="4">
    <source>
        <dbReference type="SAM" id="MobiDB-lite"/>
    </source>
</evidence>
<dbReference type="Proteomes" id="UP000183104">
    <property type="component" value="Unassembled WGS sequence"/>
</dbReference>
<proteinExistence type="predicted"/>